<proteinExistence type="predicted"/>
<feature type="chain" id="PRO_5007050846" evidence="2">
    <location>
        <begin position="23"/>
        <end position="251"/>
    </location>
</feature>
<keyword evidence="2" id="KW-0732">Signal</keyword>
<accession>A0A0X3P0X6</accession>
<sequence>MYCLFSYRFWALFTSWVRPVLAENMDEPESDYNIDALGELVRGPKAGLTLNEDQDEEDDEEGYPDEDEEDSASPEDDDNGSGDEGNRAAGDGSDPAWPLEVGGGVGQNDSAMSQTFVSHRIPDESPLQLPFSTVGISGARLTNLFAELRKKTDLDLFQVPSGAGNTATSVCNGGGKLFDADALADELERHERTLREFDDFLSDFTSSVVVGLNEAVGPVAGLRPGGVGGGSALRQVQPTYEEDIGNMGDLY</sequence>
<gene>
    <name evidence="3" type="ORF">TR165549</name>
</gene>
<evidence type="ECO:0000256" key="2">
    <source>
        <dbReference type="SAM" id="SignalP"/>
    </source>
</evidence>
<evidence type="ECO:0000313" key="3">
    <source>
        <dbReference type="EMBL" id="JAP41612.1"/>
    </source>
</evidence>
<dbReference type="AlphaFoldDB" id="A0A0X3P0X6"/>
<evidence type="ECO:0000256" key="1">
    <source>
        <dbReference type="SAM" id="MobiDB-lite"/>
    </source>
</evidence>
<dbReference type="EMBL" id="GEEE01021613">
    <property type="protein sequence ID" value="JAP41612.1"/>
    <property type="molecule type" value="Transcribed_RNA"/>
</dbReference>
<protein>
    <submittedName>
        <fullName evidence="3">Uncharacterized protein</fullName>
    </submittedName>
</protein>
<feature type="signal peptide" evidence="2">
    <location>
        <begin position="1"/>
        <end position="22"/>
    </location>
</feature>
<reference evidence="3" key="1">
    <citation type="submission" date="2016-01" db="EMBL/GenBank/DDBJ databases">
        <title>Reference transcriptome for the parasite Schistocephalus solidus: insights into the molecular evolution of parasitism.</title>
        <authorList>
            <person name="Hebert F.O."/>
            <person name="Grambauer S."/>
            <person name="Barber I."/>
            <person name="Landry C.R."/>
            <person name="Aubin-Horth N."/>
        </authorList>
    </citation>
    <scope>NUCLEOTIDE SEQUENCE</scope>
</reference>
<name>A0A0X3P0X6_SCHSO</name>
<feature type="region of interest" description="Disordered" evidence="1">
    <location>
        <begin position="46"/>
        <end position="110"/>
    </location>
</feature>
<organism evidence="3">
    <name type="scientific">Schistocephalus solidus</name>
    <name type="common">Tapeworm</name>
    <dbReference type="NCBI Taxonomy" id="70667"/>
    <lineage>
        <taxon>Eukaryota</taxon>
        <taxon>Metazoa</taxon>
        <taxon>Spiralia</taxon>
        <taxon>Lophotrochozoa</taxon>
        <taxon>Platyhelminthes</taxon>
        <taxon>Cestoda</taxon>
        <taxon>Eucestoda</taxon>
        <taxon>Diphyllobothriidea</taxon>
        <taxon>Diphyllobothriidae</taxon>
        <taxon>Schistocephalus</taxon>
    </lineage>
</organism>
<feature type="compositionally biased region" description="Acidic residues" evidence="1">
    <location>
        <begin position="52"/>
        <end position="81"/>
    </location>
</feature>